<dbReference type="PATRIC" id="fig|1304284.3.peg.2077"/>
<evidence type="ECO:0000256" key="11">
    <source>
        <dbReference type="HAMAP-Rule" id="MF_00244"/>
    </source>
</evidence>
<gene>
    <name evidence="11" type="primary">nadD</name>
    <name evidence="13" type="ORF">L21TH_2112</name>
</gene>
<dbReference type="PANTHER" id="PTHR39321:SF3">
    <property type="entry name" value="PHOSPHOPANTETHEINE ADENYLYLTRANSFERASE"/>
    <property type="match status" value="1"/>
</dbReference>
<feature type="domain" description="Cytidyltransferase-like" evidence="12">
    <location>
        <begin position="10"/>
        <end position="178"/>
    </location>
</feature>
<keyword evidence="4 11" id="KW-0662">Pyridine nucleotide biosynthesis</keyword>
<evidence type="ECO:0000256" key="10">
    <source>
        <dbReference type="ARBA" id="ARBA00048721"/>
    </source>
</evidence>
<evidence type="ECO:0000259" key="12">
    <source>
        <dbReference type="Pfam" id="PF01467"/>
    </source>
</evidence>
<accession>R1ARN3</accession>
<dbReference type="UniPathway" id="UPA00253">
    <property type="reaction ID" value="UER00332"/>
</dbReference>
<protein>
    <recommendedName>
        <fullName evidence="11">Probable nicotinate-nucleotide adenylyltransferase</fullName>
        <ecNumber evidence="11">2.7.7.18</ecNumber>
    </recommendedName>
    <alternativeName>
        <fullName evidence="11">Deamido-NAD(+) diphosphorylase</fullName>
    </alternativeName>
    <alternativeName>
        <fullName evidence="11">Deamido-NAD(+) pyrophosphorylase</fullName>
    </alternativeName>
    <alternativeName>
        <fullName evidence="11">Nicotinate mononucleotide adenylyltransferase</fullName>
        <shortName evidence="11">NaMN adenylyltransferase</shortName>
    </alternativeName>
</protein>
<dbReference type="FunFam" id="3.40.50.620:FF:000039">
    <property type="entry name" value="Probable nicotinate-nucleotide adenylyltransferase"/>
    <property type="match status" value="1"/>
</dbReference>
<evidence type="ECO:0000256" key="6">
    <source>
        <dbReference type="ARBA" id="ARBA00022695"/>
    </source>
</evidence>
<proteinExistence type="inferred from homology"/>
<dbReference type="SUPFAM" id="SSF52374">
    <property type="entry name" value="Nucleotidylyl transferase"/>
    <property type="match status" value="1"/>
</dbReference>
<dbReference type="InterPro" id="IPR005248">
    <property type="entry name" value="NadD/NMNAT"/>
</dbReference>
<dbReference type="AlphaFoldDB" id="R1ARN3"/>
<comment type="pathway">
    <text evidence="2 11">Cofactor biosynthesis; NAD(+) biosynthesis; deamido-NAD(+) from nicotinate D-ribonucleotide: step 1/1.</text>
</comment>
<evidence type="ECO:0000256" key="7">
    <source>
        <dbReference type="ARBA" id="ARBA00022741"/>
    </source>
</evidence>
<comment type="similarity">
    <text evidence="3 11">Belongs to the NadD family.</text>
</comment>
<comment type="catalytic activity">
    <reaction evidence="10 11">
        <text>nicotinate beta-D-ribonucleotide + ATP + H(+) = deamido-NAD(+) + diphosphate</text>
        <dbReference type="Rhea" id="RHEA:22860"/>
        <dbReference type="ChEBI" id="CHEBI:15378"/>
        <dbReference type="ChEBI" id="CHEBI:30616"/>
        <dbReference type="ChEBI" id="CHEBI:33019"/>
        <dbReference type="ChEBI" id="CHEBI:57502"/>
        <dbReference type="ChEBI" id="CHEBI:58437"/>
        <dbReference type="EC" id="2.7.7.18"/>
    </reaction>
</comment>
<keyword evidence="8 11" id="KW-0067">ATP-binding</keyword>
<evidence type="ECO:0000256" key="3">
    <source>
        <dbReference type="ARBA" id="ARBA00009014"/>
    </source>
</evidence>
<dbReference type="GO" id="GO:0005524">
    <property type="term" value="F:ATP binding"/>
    <property type="evidence" value="ECO:0007669"/>
    <property type="project" value="UniProtKB-KW"/>
</dbReference>
<comment type="function">
    <text evidence="1 11">Catalyzes the reversible adenylation of nicotinate mononucleotide (NaMN) to nicotinic acid adenine dinucleotide (NaAD).</text>
</comment>
<evidence type="ECO:0000256" key="2">
    <source>
        <dbReference type="ARBA" id="ARBA00005019"/>
    </source>
</evidence>
<evidence type="ECO:0000256" key="1">
    <source>
        <dbReference type="ARBA" id="ARBA00002324"/>
    </source>
</evidence>
<dbReference type="CDD" id="cd02165">
    <property type="entry name" value="NMNAT"/>
    <property type="match status" value="1"/>
</dbReference>
<keyword evidence="9 11" id="KW-0520">NAD</keyword>
<keyword evidence="14" id="KW-1185">Reference proteome</keyword>
<comment type="caution">
    <text evidence="13">The sequence shown here is derived from an EMBL/GenBank/DDBJ whole genome shotgun (WGS) entry which is preliminary data.</text>
</comment>
<evidence type="ECO:0000256" key="8">
    <source>
        <dbReference type="ARBA" id="ARBA00022840"/>
    </source>
</evidence>
<sequence length="204" mass="23407">MKGKKIKYGIMGGTFDPIHIGHLVVAEEVRDKFELDKVIFVPSGTPPHKKPSLVTKAKHRYMMTLLATITNPDFEVSSIEIDRKGVTYTIDTIKAFKEKFNNVEFYFITGADAIMEITTWKSTEELLKICNFVAVSRPGFKASNMEKQISMLEQRYNAKIHTMVIPALEISSTDIRNRIKEDRPVKYLLPESIEQYIKKNGLYK</sequence>
<dbReference type="OrthoDB" id="5295945at2"/>
<dbReference type="EC" id="2.7.7.18" evidence="11"/>
<dbReference type="PANTHER" id="PTHR39321">
    <property type="entry name" value="NICOTINATE-NUCLEOTIDE ADENYLYLTRANSFERASE-RELATED"/>
    <property type="match status" value="1"/>
</dbReference>
<evidence type="ECO:0000256" key="5">
    <source>
        <dbReference type="ARBA" id="ARBA00022679"/>
    </source>
</evidence>
<evidence type="ECO:0000313" key="13">
    <source>
        <dbReference type="EMBL" id="EOC99807.1"/>
    </source>
</evidence>
<dbReference type="Proteomes" id="UP000013378">
    <property type="component" value="Unassembled WGS sequence"/>
</dbReference>
<dbReference type="NCBIfam" id="TIGR00482">
    <property type="entry name" value="nicotinate (nicotinamide) nucleotide adenylyltransferase"/>
    <property type="match status" value="1"/>
</dbReference>
<keyword evidence="7 11" id="KW-0547">Nucleotide-binding</keyword>
<dbReference type="InterPro" id="IPR014729">
    <property type="entry name" value="Rossmann-like_a/b/a_fold"/>
</dbReference>
<dbReference type="GO" id="GO:0009435">
    <property type="term" value="P:NAD+ biosynthetic process"/>
    <property type="evidence" value="ECO:0007669"/>
    <property type="project" value="UniProtKB-UniRule"/>
</dbReference>
<evidence type="ECO:0000256" key="9">
    <source>
        <dbReference type="ARBA" id="ARBA00023027"/>
    </source>
</evidence>
<dbReference type="InterPro" id="IPR004821">
    <property type="entry name" value="Cyt_trans-like"/>
</dbReference>
<evidence type="ECO:0000256" key="4">
    <source>
        <dbReference type="ARBA" id="ARBA00022642"/>
    </source>
</evidence>
<dbReference type="NCBIfam" id="TIGR00125">
    <property type="entry name" value="cyt_tran_rel"/>
    <property type="match status" value="1"/>
</dbReference>
<dbReference type="HAMAP" id="MF_00244">
    <property type="entry name" value="NaMN_adenylyltr"/>
    <property type="match status" value="1"/>
</dbReference>
<dbReference type="NCBIfam" id="NF000840">
    <property type="entry name" value="PRK00071.1-3"/>
    <property type="match status" value="1"/>
</dbReference>
<dbReference type="Gene3D" id="3.40.50.620">
    <property type="entry name" value="HUPs"/>
    <property type="match status" value="1"/>
</dbReference>
<dbReference type="RefSeq" id="WP_006315665.1">
    <property type="nucleotide sequence ID" value="NZ_ARZA01000236.1"/>
</dbReference>
<keyword evidence="5 11" id="KW-0808">Transferase</keyword>
<dbReference type="EMBL" id="ARZA01000236">
    <property type="protein sequence ID" value="EOC99807.1"/>
    <property type="molecule type" value="Genomic_DNA"/>
</dbReference>
<dbReference type="STRING" id="1304284.L21TH_2112"/>
<dbReference type="eggNOG" id="COG1057">
    <property type="taxonomic scope" value="Bacteria"/>
</dbReference>
<keyword evidence="6 11" id="KW-0548">Nucleotidyltransferase</keyword>
<evidence type="ECO:0000313" key="14">
    <source>
        <dbReference type="Proteomes" id="UP000013378"/>
    </source>
</evidence>
<reference evidence="13 14" key="1">
    <citation type="journal article" date="2015" name="Geomicrobiol. J.">
        <title>Caldisalinibacter kiritimatiensis gen. nov., sp. nov., a moderately thermohalophilic thiosulfate-reducing bacterium from a hypersaline microbial mat.</title>
        <authorList>
            <person name="Ben Hania W."/>
            <person name="Joseph M."/>
            <person name="Fiebig A."/>
            <person name="Bunk B."/>
            <person name="Klenk H.-P."/>
            <person name="Fardeau M.-L."/>
            <person name="Spring S."/>
        </authorList>
    </citation>
    <scope>NUCLEOTIDE SEQUENCE [LARGE SCALE GENOMIC DNA]</scope>
    <source>
        <strain evidence="13 14">L21-TH-D2</strain>
    </source>
</reference>
<organism evidence="13 14">
    <name type="scientific">Caldisalinibacter kiritimatiensis</name>
    <dbReference type="NCBI Taxonomy" id="1304284"/>
    <lineage>
        <taxon>Bacteria</taxon>
        <taxon>Bacillati</taxon>
        <taxon>Bacillota</taxon>
        <taxon>Tissierellia</taxon>
        <taxon>Tissierellales</taxon>
        <taxon>Thermohalobacteraceae</taxon>
        <taxon>Caldisalinibacter</taxon>
    </lineage>
</organism>
<dbReference type="GO" id="GO:0004515">
    <property type="term" value="F:nicotinate-nucleotide adenylyltransferase activity"/>
    <property type="evidence" value="ECO:0007669"/>
    <property type="project" value="UniProtKB-UniRule"/>
</dbReference>
<dbReference type="Pfam" id="PF01467">
    <property type="entry name" value="CTP_transf_like"/>
    <property type="match status" value="1"/>
</dbReference>
<name>R1ARN3_9FIRM</name>